<protein>
    <submittedName>
        <fullName evidence="1">Uncharacterized protein</fullName>
    </submittedName>
</protein>
<dbReference type="Proteomes" id="UP000196102">
    <property type="component" value="Unassembled WGS sequence"/>
</dbReference>
<name>A0A1Z8AGV9_9FLAO</name>
<dbReference type="AlphaFoldDB" id="A0A1Z8AGV9"/>
<sequence>MVACDSDDDLPVVQPVTTNVFCYGPDAASSFETSAAFNNEVIEVANNVYRTTAFVTDGNITVDTNGDFQGIGVLMEVVLNGNQDIAFQSGTYFIDGSQDAGKAYVSYDLDYDATSTDNRGIRLTTGYIKVRPYLTGYALEIEGEDINGDRFHGIYLGNVTEI</sequence>
<gene>
    <name evidence="1" type="ORF">A9Q93_13530</name>
</gene>
<evidence type="ECO:0000313" key="2">
    <source>
        <dbReference type="Proteomes" id="UP000196102"/>
    </source>
</evidence>
<comment type="caution">
    <text evidence="1">The sequence shown here is derived from an EMBL/GenBank/DDBJ whole genome shotgun (WGS) entry which is preliminary data.</text>
</comment>
<organism evidence="1 2">
    <name type="scientific">Nonlabens dokdonensis</name>
    <dbReference type="NCBI Taxonomy" id="328515"/>
    <lineage>
        <taxon>Bacteria</taxon>
        <taxon>Pseudomonadati</taxon>
        <taxon>Bacteroidota</taxon>
        <taxon>Flavobacteriia</taxon>
        <taxon>Flavobacteriales</taxon>
        <taxon>Flavobacteriaceae</taxon>
        <taxon>Nonlabens</taxon>
    </lineage>
</organism>
<dbReference type="EMBL" id="MAAX01000210">
    <property type="protein sequence ID" value="OUS09572.1"/>
    <property type="molecule type" value="Genomic_DNA"/>
</dbReference>
<proteinExistence type="predicted"/>
<evidence type="ECO:0000313" key="1">
    <source>
        <dbReference type="EMBL" id="OUS09572.1"/>
    </source>
</evidence>
<accession>A0A1Z8AGV9</accession>
<reference evidence="2" key="1">
    <citation type="journal article" date="2017" name="Proc. Natl. Acad. Sci. U.S.A.">
        <title>Simulation of Deepwater Horizon oil plume reveals substrate specialization within a complex community of hydrocarbon-degraders.</title>
        <authorList>
            <person name="Hu P."/>
            <person name="Dubinsky E.A."/>
            <person name="Probst A.J."/>
            <person name="Wang J."/>
            <person name="Sieber C.M.K."/>
            <person name="Tom L.M."/>
            <person name="Gardinali P."/>
            <person name="Banfield J.F."/>
            <person name="Atlas R.M."/>
            <person name="Andersen G.L."/>
        </authorList>
    </citation>
    <scope>NUCLEOTIDE SEQUENCE [LARGE SCALE GENOMIC DNA]</scope>
</reference>